<dbReference type="GO" id="GO:0006020">
    <property type="term" value="P:inositol metabolic process"/>
    <property type="evidence" value="ECO:0007669"/>
    <property type="project" value="TreeGrafter"/>
</dbReference>
<feature type="binding site" evidence="7">
    <location>
        <position position="85"/>
    </location>
    <ligand>
        <name>Mg(2+)</name>
        <dbReference type="ChEBI" id="CHEBI:18420"/>
        <label>1</label>
        <note>catalytic</note>
    </ligand>
</feature>
<feature type="binding site" evidence="7">
    <location>
        <position position="210"/>
    </location>
    <ligand>
        <name>Mg(2+)</name>
        <dbReference type="ChEBI" id="CHEBI:18420"/>
        <label>1</label>
        <note>catalytic</note>
    </ligand>
</feature>
<evidence type="ECO:0000256" key="2">
    <source>
        <dbReference type="ARBA" id="ARBA00001946"/>
    </source>
</evidence>
<dbReference type="SUPFAM" id="SSF56655">
    <property type="entry name" value="Carbohydrate phosphatase"/>
    <property type="match status" value="1"/>
</dbReference>
<comment type="catalytic activity">
    <reaction evidence="1 8">
        <text>a myo-inositol phosphate + H2O = myo-inositol + phosphate</text>
        <dbReference type="Rhea" id="RHEA:24056"/>
        <dbReference type="ChEBI" id="CHEBI:15377"/>
        <dbReference type="ChEBI" id="CHEBI:17268"/>
        <dbReference type="ChEBI" id="CHEBI:43474"/>
        <dbReference type="ChEBI" id="CHEBI:84139"/>
        <dbReference type="EC" id="3.1.3.25"/>
    </reaction>
</comment>
<organism evidence="9">
    <name type="scientific">candidate division WOR-3 bacterium</name>
    <dbReference type="NCBI Taxonomy" id="2052148"/>
    <lineage>
        <taxon>Bacteria</taxon>
        <taxon>Bacteria division WOR-3</taxon>
    </lineage>
</organism>
<dbReference type="EMBL" id="DRTV01000144">
    <property type="protein sequence ID" value="HHF58178.1"/>
    <property type="molecule type" value="Genomic_DNA"/>
</dbReference>
<evidence type="ECO:0000256" key="1">
    <source>
        <dbReference type="ARBA" id="ARBA00001033"/>
    </source>
</evidence>
<comment type="similarity">
    <text evidence="3 8">Belongs to the inositol monophosphatase superfamily.</text>
</comment>
<dbReference type="AlphaFoldDB" id="A0A7C5MA54"/>
<dbReference type="InterPro" id="IPR000760">
    <property type="entry name" value="Inositol_monophosphatase-like"/>
</dbReference>
<name>A0A7C5MA54_UNCW3</name>
<keyword evidence="4 7" id="KW-0479">Metal-binding</keyword>
<accession>A0A7C5MA54</accession>
<evidence type="ECO:0000256" key="6">
    <source>
        <dbReference type="ARBA" id="ARBA00022842"/>
    </source>
</evidence>
<evidence type="ECO:0000313" key="9">
    <source>
        <dbReference type="EMBL" id="HHF58178.1"/>
    </source>
</evidence>
<dbReference type="GO" id="GO:0007165">
    <property type="term" value="P:signal transduction"/>
    <property type="evidence" value="ECO:0007669"/>
    <property type="project" value="TreeGrafter"/>
</dbReference>
<dbReference type="Pfam" id="PF00459">
    <property type="entry name" value="Inositol_P"/>
    <property type="match status" value="1"/>
</dbReference>
<evidence type="ECO:0000256" key="7">
    <source>
        <dbReference type="PIRSR" id="PIRSR600760-2"/>
    </source>
</evidence>
<evidence type="ECO:0000256" key="3">
    <source>
        <dbReference type="ARBA" id="ARBA00009759"/>
    </source>
</evidence>
<proteinExistence type="inferred from homology"/>
<dbReference type="Gene3D" id="3.30.540.10">
    <property type="entry name" value="Fructose-1,6-Bisphosphatase, subunit A, domain 1"/>
    <property type="match status" value="1"/>
</dbReference>
<gene>
    <name evidence="9" type="ORF">ENL41_01995</name>
</gene>
<keyword evidence="6 7" id="KW-0460">Magnesium</keyword>
<reference evidence="9" key="1">
    <citation type="journal article" date="2020" name="mSystems">
        <title>Genome- and Community-Level Interaction Insights into Carbon Utilization and Element Cycling Functions of Hydrothermarchaeota in Hydrothermal Sediment.</title>
        <authorList>
            <person name="Zhou Z."/>
            <person name="Liu Y."/>
            <person name="Xu W."/>
            <person name="Pan J."/>
            <person name="Luo Z.H."/>
            <person name="Li M."/>
        </authorList>
    </citation>
    <scope>NUCLEOTIDE SEQUENCE [LARGE SCALE GENOMIC DNA]</scope>
    <source>
        <strain evidence="9">HyVt-94</strain>
    </source>
</reference>
<dbReference type="PANTHER" id="PTHR20854">
    <property type="entry name" value="INOSITOL MONOPHOSPHATASE"/>
    <property type="match status" value="1"/>
</dbReference>
<dbReference type="GO" id="GO:0046854">
    <property type="term" value="P:phosphatidylinositol phosphate biosynthetic process"/>
    <property type="evidence" value="ECO:0007669"/>
    <property type="project" value="InterPro"/>
</dbReference>
<protein>
    <recommendedName>
        <fullName evidence="8">Inositol-1-monophosphatase</fullName>
        <ecNumber evidence="8">3.1.3.25</ecNumber>
    </recommendedName>
</protein>
<dbReference type="PROSITE" id="PS00630">
    <property type="entry name" value="IMP_2"/>
    <property type="match status" value="1"/>
</dbReference>
<evidence type="ECO:0000256" key="8">
    <source>
        <dbReference type="RuleBase" id="RU364068"/>
    </source>
</evidence>
<dbReference type="PANTHER" id="PTHR20854:SF4">
    <property type="entry name" value="INOSITOL-1-MONOPHOSPHATASE-RELATED"/>
    <property type="match status" value="1"/>
</dbReference>
<dbReference type="Proteomes" id="UP000886014">
    <property type="component" value="Unassembled WGS sequence"/>
</dbReference>
<feature type="binding site" evidence="7">
    <location>
        <position position="82"/>
    </location>
    <ligand>
        <name>Mg(2+)</name>
        <dbReference type="ChEBI" id="CHEBI:18420"/>
        <label>1</label>
        <note>catalytic</note>
    </ligand>
</feature>
<evidence type="ECO:0000256" key="5">
    <source>
        <dbReference type="ARBA" id="ARBA00022801"/>
    </source>
</evidence>
<sequence length="259" mass="29422">MERFLETAKKSALLAGEILLQNLGKITPDKAEEKKLNDFVSYVDRRSEEIIRQTIKDKFPEHAFLGEEEGQRGENPFLWIVDPLDGTKNYLHQFPMFAISIALKREDEVVLGLVYEPLRKDMFYAIKGKGAFRNGEKIHIVKELSHKRALIATAFPFREKDKFPQFLEAFREIYYLVSDIRRGGVAALDLAYTGAGIFSAFYEFGLSIWDIAAGSLIVKEAGGVVLDFKGGKDYLKTGNIVAGEEKLVQKIVEILKKYF</sequence>
<comment type="cofactor">
    <cofactor evidence="2 7 8">
        <name>Mg(2+)</name>
        <dbReference type="ChEBI" id="CHEBI:18420"/>
    </cofactor>
</comment>
<dbReference type="InterPro" id="IPR022337">
    <property type="entry name" value="Inositol_monophosphatase_SuhB"/>
</dbReference>
<evidence type="ECO:0000256" key="4">
    <source>
        <dbReference type="ARBA" id="ARBA00022723"/>
    </source>
</evidence>
<dbReference type="InterPro" id="IPR020550">
    <property type="entry name" value="Inositol_monophosphatase_CS"/>
</dbReference>
<feature type="binding site" evidence="7">
    <location>
        <position position="67"/>
    </location>
    <ligand>
        <name>Mg(2+)</name>
        <dbReference type="ChEBI" id="CHEBI:18420"/>
        <label>1</label>
        <note>catalytic</note>
    </ligand>
</feature>
<dbReference type="GO" id="GO:0008934">
    <property type="term" value="F:inositol monophosphate 1-phosphatase activity"/>
    <property type="evidence" value="ECO:0007669"/>
    <property type="project" value="InterPro"/>
</dbReference>
<dbReference type="InterPro" id="IPR033942">
    <property type="entry name" value="IMPase"/>
</dbReference>
<dbReference type="Gene3D" id="3.40.190.80">
    <property type="match status" value="1"/>
</dbReference>
<feature type="binding site" evidence="7">
    <location>
        <position position="84"/>
    </location>
    <ligand>
        <name>Mg(2+)</name>
        <dbReference type="ChEBI" id="CHEBI:18420"/>
        <label>1</label>
        <note>catalytic</note>
    </ligand>
</feature>
<dbReference type="PROSITE" id="PS00629">
    <property type="entry name" value="IMP_1"/>
    <property type="match status" value="1"/>
</dbReference>
<dbReference type="EC" id="3.1.3.25" evidence="8"/>
<dbReference type="PRINTS" id="PR01959">
    <property type="entry name" value="SBIMPHPHTASE"/>
</dbReference>
<keyword evidence="5 8" id="KW-0378">Hydrolase</keyword>
<dbReference type="InterPro" id="IPR020583">
    <property type="entry name" value="Inositol_monoP_metal-BS"/>
</dbReference>
<dbReference type="GO" id="GO:0046872">
    <property type="term" value="F:metal ion binding"/>
    <property type="evidence" value="ECO:0007669"/>
    <property type="project" value="UniProtKB-KW"/>
</dbReference>
<dbReference type="PRINTS" id="PR00377">
    <property type="entry name" value="IMPHPHTASES"/>
</dbReference>
<dbReference type="CDD" id="cd01639">
    <property type="entry name" value="IMPase"/>
    <property type="match status" value="1"/>
</dbReference>
<dbReference type="FunFam" id="3.30.540.10:FF:000003">
    <property type="entry name" value="Inositol-1-monophosphatase"/>
    <property type="match status" value="1"/>
</dbReference>
<comment type="caution">
    <text evidence="9">The sequence shown here is derived from an EMBL/GenBank/DDBJ whole genome shotgun (WGS) entry which is preliminary data.</text>
</comment>